<dbReference type="InterPro" id="IPR004843">
    <property type="entry name" value="Calcineurin-like_PHP"/>
</dbReference>
<dbReference type="InterPro" id="IPR008334">
    <property type="entry name" value="5'-Nucleotdase_C"/>
</dbReference>
<dbReference type="PANTHER" id="PTHR11575:SF24">
    <property type="entry name" value="5'-NUCLEOTIDASE"/>
    <property type="match status" value="1"/>
</dbReference>
<feature type="domain" description="Calcineurin-like phosphoesterase" evidence="3">
    <location>
        <begin position="65"/>
        <end position="248"/>
    </location>
</feature>
<feature type="signal peptide" evidence="2">
    <location>
        <begin position="1"/>
        <end position="41"/>
    </location>
</feature>
<evidence type="ECO:0000259" key="3">
    <source>
        <dbReference type="Pfam" id="PF00149"/>
    </source>
</evidence>
<feature type="domain" description="5'-Nucleotidase C-terminal" evidence="4">
    <location>
        <begin position="326"/>
        <end position="482"/>
    </location>
</feature>
<name>A0A2A4Z7N3_9PROT</name>
<evidence type="ECO:0000259" key="4">
    <source>
        <dbReference type="Pfam" id="PF02872"/>
    </source>
</evidence>
<proteinExistence type="inferred from homology"/>
<gene>
    <name evidence="5" type="ORF">COB13_03245</name>
</gene>
<dbReference type="InterPro" id="IPR029052">
    <property type="entry name" value="Metallo-depent_PP-like"/>
</dbReference>
<dbReference type="EMBL" id="NVUS01000003">
    <property type="protein sequence ID" value="PCJ02972.1"/>
    <property type="molecule type" value="Genomic_DNA"/>
</dbReference>
<dbReference type="Pfam" id="PF00149">
    <property type="entry name" value="Metallophos"/>
    <property type="match status" value="1"/>
</dbReference>
<dbReference type="InterPro" id="IPR006179">
    <property type="entry name" value="5_nucleotidase/apyrase"/>
</dbReference>
<dbReference type="GO" id="GO:0009166">
    <property type="term" value="P:nucleotide catabolic process"/>
    <property type="evidence" value="ECO:0007669"/>
    <property type="project" value="InterPro"/>
</dbReference>
<evidence type="ECO:0000256" key="2">
    <source>
        <dbReference type="RuleBase" id="RU362119"/>
    </source>
</evidence>
<dbReference type="Gene3D" id="3.90.780.10">
    <property type="entry name" value="5'-Nucleotidase, C-terminal domain"/>
    <property type="match status" value="1"/>
</dbReference>
<dbReference type="PRINTS" id="PR01607">
    <property type="entry name" value="APYRASEFAMLY"/>
</dbReference>
<protein>
    <submittedName>
        <fullName evidence="5">Bifunctional metallophosphatase/5'-nucleotidase</fullName>
    </submittedName>
</protein>
<keyword evidence="2" id="KW-0378">Hydrolase</keyword>
<dbReference type="GO" id="GO:0016787">
    <property type="term" value="F:hydrolase activity"/>
    <property type="evidence" value="ECO:0007669"/>
    <property type="project" value="UniProtKB-KW"/>
</dbReference>
<dbReference type="Gene3D" id="3.60.21.10">
    <property type="match status" value="1"/>
</dbReference>
<dbReference type="PANTHER" id="PTHR11575">
    <property type="entry name" value="5'-NUCLEOTIDASE-RELATED"/>
    <property type="match status" value="1"/>
</dbReference>
<dbReference type="Pfam" id="PF02872">
    <property type="entry name" value="5_nucleotid_C"/>
    <property type="match status" value="1"/>
</dbReference>
<organism evidence="5">
    <name type="scientific">OCS116 cluster bacterium</name>
    <dbReference type="NCBI Taxonomy" id="2030921"/>
    <lineage>
        <taxon>Bacteria</taxon>
        <taxon>Pseudomonadati</taxon>
        <taxon>Pseudomonadota</taxon>
        <taxon>Alphaproteobacteria</taxon>
        <taxon>OCS116 cluster</taxon>
    </lineage>
</organism>
<reference evidence="5" key="2">
    <citation type="journal article" date="2018" name="ISME J.">
        <title>A dynamic microbial community with high functional redundancy inhabits the cold, oxic subseafloor aquifer.</title>
        <authorList>
            <person name="Tully B.J."/>
            <person name="Wheat C.G."/>
            <person name="Glazer B.T."/>
            <person name="Huber J.A."/>
        </authorList>
    </citation>
    <scope>NUCLEOTIDE SEQUENCE</scope>
    <source>
        <strain evidence="5">NORP83</strain>
    </source>
</reference>
<feature type="chain" id="PRO_5011814733" evidence="2">
    <location>
        <begin position="42"/>
        <end position="521"/>
    </location>
</feature>
<reference key="1">
    <citation type="submission" date="2017-08" db="EMBL/GenBank/DDBJ databases">
        <title>A dynamic microbial community with high functional redundancy inhabits the cold, oxic subseafloor aquifer.</title>
        <authorList>
            <person name="Tully B.J."/>
            <person name="Wheat C.G."/>
            <person name="Glazer B.T."/>
            <person name="Huber J.A."/>
        </authorList>
    </citation>
    <scope>NUCLEOTIDE SEQUENCE [LARGE SCALE GENOMIC DNA]</scope>
</reference>
<dbReference type="GO" id="GO:0000166">
    <property type="term" value="F:nucleotide binding"/>
    <property type="evidence" value="ECO:0007669"/>
    <property type="project" value="UniProtKB-KW"/>
</dbReference>
<comment type="caution">
    <text evidence="5">The sequence shown here is derived from an EMBL/GenBank/DDBJ whole genome shotgun (WGS) entry which is preliminary data.</text>
</comment>
<dbReference type="AlphaFoldDB" id="A0A2A4Z7N3"/>
<keyword evidence="2" id="KW-0547">Nucleotide-binding</keyword>
<keyword evidence="1 2" id="KW-0732">Signal</keyword>
<evidence type="ECO:0000313" key="5">
    <source>
        <dbReference type="EMBL" id="PCJ02972.1"/>
    </source>
</evidence>
<accession>A0A2A4Z7N3</accession>
<dbReference type="SUPFAM" id="SSF55816">
    <property type="entry name" value="5'-nucleotidase (syn. UDP-sugar hydrolase), C-terminal domain"/>
    <property type="match status" value="1"/>
</dbReference>
<evidence type="ECO:0000256" key="1">
    <source>
        <dbReference type="ARBA" id="ARBA00022729"/>
    </source>
</evidence>
<comment type="similarity">
    <text evidence="2">Belongs to the 5'-nucleotidase family.</text>
</comment>
<dbReference type="SUPFAM" id="SSF56300">
    <property type="entry name" value="Metallo-dependent phosphatases"/>
    <property type="match status" value="1"/>
</dbReference>
<dbReference type="InterPro" id="IPR036907">
    <property type="entry name" value="5'-Nucleotdase_C_sf"/>
</dbReference>
<sequence length="521" mass="56311">MGLVSSFNFGRRLMIKSFKRHILMPLAIASLAILPFASAHAADPVTVNVTLLTASDMDTMTDDGKRGGAARLAAVIKAERAANKNTVYSFPGDLLSPSIMGGFDKGAHMVELLNMAAPDILAPGNHEFDFGHENFLARMAEGNFTKLGSNIRWKDGSKIDGIEDTKMFEFEGIKIGFMGLTTEDTVNISSPGDIKFLSTLDTAKTNAAALREAGADMVVAVVHESQAVDFDLINRAGIDVVQSGHDHVLHIFYDGRRAIVESKEEAEYVVAMDIEFTIGENRDGSRRVRWWPNFRIIDTASVTPDPEVAAVVKKYEDTLSKELDIVIGTTAVELDTRRVSVRTGENAFGNFVADAIRKAVDADIAFTNGGGIRANKLYTPGVEITRRDILSELPFGNTNVKLELSGATILEVLEHSVRAVPEASGGFMHVSGMTFDVDSNAEVGKRVSNVMIGSKALDKNKVYTASTNNFTAGGGDGYSMLKGANNLIDPSSAKYIANDVMVLVREIGEISPKIEGRINIK</sequence>